<sequence length="350" mass="37792">MYRNMNIIIAGMYLLIAAGCSKSNDNGGTDTAPGQLTISSTVSADGSGSVSFEAKANNTTSYFYELGNGETATAPDGKLTYQYSKPGTNTYVVTVKASNEAGQSITKSTQVTVSVTPSGSGLIWSDEFDNNGAPDPAKWVYDIGNGANGWGNNELQYYTNRSENVSVQNGVLKITARKENFSGSNFTSTRLKSKGKFEFKYGRVEASAKLPTGVGTWPAIWMLGANIDAVGWPACGEIDIMEHLGRDLNNIYGTFHYPGRSGGNADGNTRVIQNATTAFHKYSLDWKPDVIRIYVDDQLIHSLNNSASVPFNHDFFLLINLAIGGNFAGAVDPALENASLEVDYIRVYRD</sequence>
<dbReference type="PANTHER" id="PTHR10963">
    <property type="entry name" value="GLYCOSYL HYDROLASE-RELATED"/>
    <property type="match status" value="1"/>
</dbReference>
<dbReference type="InterPro" id="IPR013320">
    <property type="entry name" value="ConA-like_dom_sf"/>
</dbReference>
<dbReference type="Gene3D" id="2.60.120.200">
    <property type="match status" value="1"/>
</dbReference>
<dbReference type="CDD" id="cd00146">
    <property type="entry name" value="PKD"/>
    <property type="match status" value="1"/>
</dbReference>
<comment type="caution">
    <text evidence="3">The sequence shown here is derived from an EMBL/GenBank/DDBJ whole genome shotgun (WGS) entry which is preliminary data.</text>
</comment>
<dbReference type="Pfam" id="PF00801">
    <property type="entry name" value="PKD"/>
    <property type="match status" value="1"/>
</dbReference>
<evidence type="ECO:0000259" key="2">
    <source>
        <dbReference type="PROSITE" id="PS51762"/>
    </source>
</evidence>
<accession>A0ABR7MCD9</accession>
<dbReference type="InterPro" id="IPR035986">
    <property type="entry name" value="PKD_dom_sf"/>
</dbReference>
<name>A0ABR7MCD9_9BACT</name>
<proteinExistence type="inferred from homology"/>
<dbReference type="PROSITE" id="PS51762">
    <property type="entry name" value="GH16_2"/>
    <property type="match status" value="1"/>
</dbReference>
<dbReference type="SMART" id="SM00089">
    <property type="entry name" value="PKD"/>
    <property type="match status" value="1"/>
</dbReference>
<dbReference type="Proteomes" id="UP000765802">
    <property type="component" value="Unassembled WGS sequence"/>
</dbReference>
<dbReference type="SUPFAM" id="SSF49899">
    <property type="entry name" value="Concanavalin A-like lectins/glucanases"/>
    <property type="match status" value="1"/>
</dbReference>
<evidence type="ECO:0000313" key="3">
    <source>
        <dbReference type="EMBL" id="MBC6492690.1"/>
    </source>
</evidence>
<dbReference type="CDD" id="cd08023">
    <property type="entry name" value="GH16_laminarinase_like"/>
    <property type="match status" value="1"/>
</dbReference>
<dbReference type="PROSITE" id="PS51257">
    <property type="entry name" value="PROKAR_LIPOPROTEIN"/>
    <property type="match status" value="1"/>
</dbReference>
<dbReference type="Pfam" id="PF00722">
    <property type="entry name" value="Glyco_hydro_16"/>
    <property type="match status" value="1"/>
</dbReference>
<gene>
    <name evidence="3" type="ORF">BC349_16660</name>
</gene>
<dbReference type="InterPro" id="IPR000601">
    <property type="entry name" value="PKD_dom"/>
</dbReference>
<dbReference type="InterPro" id="IPR022409">
    <property type="entry name" value="PKD/Chitinase_dom"/>
</dbReference>
<comment type="similarity">
    <text evidence="1">Belongs to the glycosyl hydrolase 16 family.</text>
</comment>
<dbReference type="EMBL" id="MBUA01000029">
    <property type="protein sequence ID" value="MBC6492690.1"/>
    <property type="molecule type" value="Genomic_DNA"/>
</dbReference>
<reference evidence="3 4" key="1">
    <citation type="submission" date="2016-07" db="EMBL/GenBank/DDBJ databases">
        <title>Genome analysis of Flavihumibacter stibioxidans YS-17.</title>
        <authorList>
            <person name="Shi K."/>
            <person name="Han Y."/>
            <person name="Wang G."/>
        </authorList>
    </citation>
    <scope>NUCLEOTIDE SEQUENCE [LARGE SCALE GENOMIC DNA]</scope>
    <source>
        <strain evidence="3 4">YS-17</strain>
    </source>
</reference>
<dbReference type="InterPro" id="IPR050546">
    <property type="entry name" value="Glycosyl_Hydrlase_16"/>
</dbReference>
<dbReference type="SUPFAM" id="SSF49299">
    <property type="entry name" value="PKD domain"/>
    <property type="match status" value="1"/>
</dbReference>
<evidence type="ECO:0000256" key="1">
    <source>
        <dbReference type="ARBA" id="ARBA00006865"/>
    </source>
</evidence>
<dbReference type="InterPro" id="IPR013783">
    <property type="entry name" value="Ig-like_fold"/>
</dbReference>
<dbReference type="Gene3D" id="2.60.40.10">
    <property type="entry name" value="Immunoglobulins"/>
    <property type="match status" value="1"/>
</dbReference>
<keyword evidence="4" id="KW-1185">Reference proteome</keyword>
<feature type="domain" description="GH16" evidence="2">
    <location>
        <begin position="98"/>
        <end position="350"/>
    </location>
</feature>
<dbReference type="PANTHER" id="PTHR10963:SF55">
    <property type="entry name" value="GLYCOSIDE HYDROLASE FAMILY 16 PROTEIN"/>
    <property type="match status" value="1"/>
</dbReference>
<organism evidence="3 4">
    <name type="scientific">Flavihumibacter stibioxidans</name>
    <dbReference type="NCBI Taxonomy" id="1834163"/>
    <lineage>
        <taxon>Bacteria</taxon>
        <taxon>Pseudomonadati</taxon>
        <taxon>Bacteroidota</taxon>
        <taxon>Chitinophagia</taxon>
        <taxon>Chitinophagales</taxon>
        <taxon>Chitinophagaceae</taxon>
        <taxon>Flavihumibacter</taxon>
    </lineage>
</organism>
<evidence type="ECO:0000313" key="4">
    <source>
        <dbReference type="Proteomes" id="UP000765802"/>
    </source>
</evidence>
<dbReference type="InterPro" id="IPR000757">
    <property type="entry name" value="Beta-glucanase-like"/>
</dbReference>
<protein>
    <submittedName>
        <fullName evidence="3">Beta-glucanase</fullName>
    </submittedName>
</protein>